<dbReference type="GO" id="GO:0003700">
    <property type="term" value="F:DNA-binding transcription factor activity"/>
    <property type="evidence" value="ECO:0007669"/>
    <property type="project" value="TreeGrafter"/>
</dbReference>
<dbReference type="FunFam" id="1.10.10.10:FF:000138">
    <property type="entry name" value="Rrf2 family transcriptional regulator"/>
    <property type="match status" value="1"/>
</dbReference>
<evidence type="ECO:0000313" key="1">
    <source>
        <dbReference type="EMBL" id="OAB42758.1"/>
    </source>
</evidence>
<dbReference type="InterPro" id="IPR036390">
    <property type="entry name" value="WH_DNA-bd_sf"/>
</dbReference>
<dbReference type="PROSITE" id="PS51197">
    <property type="entry name" value="HTH_RRF2_2"/>
    <property type="match status" value="1"/>
</dbReference>
<dbReference type="PANTHER" id="PTHR33221:SF15">
    <property type="entry name" value="HTH-TYPE TRANSCRIPTIONAL REGULATOR YWGB-RELATED"/>
    <property type="match status" value="1"/>
</dbReference>
<dbReference type="GO" id="GO:0005829">
    <property type="term" value="C:cytosol"/>
    <property type="evidence" value="ECO:0007669"/>
    <property type="project" value="TreeGrafter"/>
</dbReference>
<gene>
    <name evidence="1" type="ORF">PGLA_11550</name>
</gene>
<accession>A0A162KA43</accession>
<dbReference type="EMBL" id="LVJH01000018">
    <property type="protein sequence ID" value="OAB42758.1"/>
    <property type="molecule type" value="Genomic_DNA"/>
</dbReference>
<dbReference type="AlphaFoldDB" id="A0A162KA43"/>
<dbReference type="InterPro" id="IPR000944">
    <property type="entry name" value="Tscrpt_reg_Rrf2"/>
</dbReference>
<dbReference type="PANTHER" id="PTHR33221">
    <property type="entry name" value="WINGED HELIX-TURN-HELIX TRANSCRIPTIONAL REGULATOR, RRF2 FAMILY"/>
    <property type="match status" value="1"/>
</dbReference>
<dbReference type="Proteomes" id="UP000076967">
    <property type="component" value="Unassembled WGS sequence"/>
</dbReference>
<organism evidence="1 2">
    <name type="scientific">Paenibacillus glacialis</name>
    <dbReference type="NCBI Taxonomy" id="494026"/>
    <lineage>
        <taxon>Bacteria</taxon>
        <taxon>Bacillati</taxon>
        <taxon>Bacillota</taxon>
        <taxon>Bacilli</taxon>
        <taxon>Bacillales</taxon>
        <taxon>Paenibacillaceae</taxon>
        <taxon>Paenibacillus</taxon>
    </lineage>
</organism>
<evidence type="ECO:0000313" key="2">
    <source>
        <dbReference type="Proteomes" id="UP000076967"/>
    </source>
</evidence>
<dbReference type="RefSeq" id="WP_068532727.1">
    <property type="nucleotide sequence ID" value="NZ_LVJH01000018.1"/>
</dbReference>
<reference evidence="1 2" key="1">
    <citation type="submission" date="2016-03" db="EMBL/GenBank/DDBJ databases">
        <title>Draft genome sequence of Paenibacillus glacialis DSM 22343.</title>
        <authorList>
            <person name="Shin S.-K."/>
            <person name="Yi H."/>
        </authorList>
    </citation>
    <scope>NUCLEOTIDE SEQUENCE [LARGE SCALE GENOMIC DNA]</scope>
    <source>
        <strain evidence="1 2">DSM 22343</strain>
    </source>
</reference>
<sequence>MAISSRFSVAVHILSLLEISKNERLTSEIIAGSVNTNSVVVRRIMGMLNKAGLINTSPGVAGAIISRPISQITLLDVYLAVEVDLQDHLFSIHDKANPNCLVGKNIQHTLEQRFTQAQRAMENELANVTLDQIVSDLLVQDSFIPSVPTTTNKEQL</sequence>
<proteinExistence type="predicted"/>
<dbReference type="InterPro" id="IPR036388">
    <property type="entry name" value="WH-like_DNA-bd_sf"/>
</dbReference>
<keyword evidence="2" id="KW-1185">Reference proteome</keyword>
<dbReference type="STRING" id="494026.PGLA_11550"/>
<dbReference type="Gene3D" id="1.10.10.10">
    <property type="entry name" value="Winged helix-like DNA-binding domain superfamily/Winged helix DNA-binding domain"/>
    <property type="match status" value="1"/>
</dbReference>
<protein>
    <submittedName>
        <fullName evidence="1">Rrf2 family transcriptional regulator</fullName>
    </submittedName>
</protein>
<dbReference type="Pfam" id="PF02082">
    <property type="entry name" value="Rrf2"/>
    <property type="match status" value="1"/>
</dbReference>
<dbReference type="SUPFAM" id="SSF46785">
    <property type="entry name" value="Winged helix' DNA-binding domain"/>
    <property type="match status" value="1"/>
</dbReference>
<dbReference type="OrthoDB" id="213028at2"/>
<name>A0A162KA43_9BACL</name>
<comment type="caution">
    <text evidence="1">The sequence shown here is derived from an EMBL/GenBank/DDBJ whole genome shotgun (WGS) entry which is preliminary data.</text>
</comment>